<feature type="domain" description="DUF6036" evidence="2">
    <location>
        <begin position="12"/>
        <end position="132"/>
    </location>
</feature>
<sequence>MSRAGEELSADHLQGLFAEMSERLQERGLQAQLFVVGGAAMALAYNHQRLTRDVDAVFAPSREVRDIAEEIADRHQLEPDWLNDGAKGFMPSTDENPRTVFESESLLVQVPSPEYLLAMKLHASRDERDLNDAALLFNKAGYTEAEQAVDLLSRSYPAAMLLPKHRYVTDEVAHRAADLRAKNRPTNLDSARARSAERIQQAVRELRPQQADTQPRARGLKEPPSSKHGL</sequence>
<dbReference type="EMBL" id="JAQZCI010000001">
    <property type="protein sequence ID" value="MDD7961122.1"/>
    <property type="molecule type" value="Genomic_DNA"/>
</dbReference>
<evidence type="ECO:0000259" key="2">
    <source>
        <dbReference type="Pfam" id="PF19502"/>
    </source>
</evidence>
<keyword evidence="4" id="KW-1185">Reference proteome</keyword>
<dbReference type="InterPro" id="IPR045792">
    <property type="entry name" value="DUF6036"/>
</dbReference>
<evidence type="ECO:0000313" key="4">
    <source>
        <dbReference type="Proteomes" id="UP001218170"/>
    </source>
</evidence>
<protein>
    <submittedName>
        <fullName evidence="3">DUF6036 family nucleotidyltransferase</fullName>
    </submittedName>
</protein>
<feature type="compositionally biased region" description="Basic and acidic residues" evidence="1">
    <location>
        <begin position="219"/>
        <end position="230"/>
    </location>
</feature>
<evidence type="ECO:0000313" key="3">
    <source>
        <dbReference type="EMBL" id="MDD7961122.1"/>
    </source>
</evidence>
<organism evidence="3 4">
    <name type="scientific">Microbacterium thalli</name>
    <dbReference type="NCBI Taxonomy" id="3027921"/>
    <lineage>
        <taxon>Bacteria</taxon>
        <taxon>Bacillati</taxon>
        <taxon>Actinomycetota</taxon>
        <taxon>Actinomycetes</taxon>
        <taxon>Micrococcales</taxon>
        <taxon>Microbacteriaceae</taxon>
        <taxon>Microbacterium</taxon>
    </lineage>
</organism>
<proteinExistence type="predicted"/>
<reference evidence="3 4" key="1">
    <citation type="submission" date="2023-02" db="EMBL/GenBank/DDBJ databases">
        <title>Study of novel species of the Microbacterium genus.</title>
        <authorList>
            <person name="Arroyo-Herrera I."/>
            <person name="Roman-Ponce B."/>
            <person name="Vasquez-Murrieta M.S."/>
        </authorList>
    </citation>
    <scope>NUCLEOTIDE SEQUENCE [LARGE SCALE GENOMIC DNA]</scope>
    <source>
        <strain evidence="3 4">NE1TT3</strain>
    </source>
</reference>
<dbReference type="Pfam" id="PF19502">
    <property type="entry name" value="DUF6036"/>
    <property type="match status" value="1"/>
</dbReference>
<feature type="region of interest" description="Disordered" evidence="1">
    <location>
        <begin position="182"/>
        <end position="230"/>
    </location>
</feature>
<dbReference type="RefSeq" id="WP_274263750.1">
    <property type="nucleotide sequence ID" value="NZ_JAQZCI010000001.1"/>
</dbReference>
<comment type="caution">
    <text evidence="3">The sequence shown here is derived from an EMBL/GenBank/DDBJ whole genome shotgun (WGS) entry which is preliminary data.</text>
</comment>
<name>A0ABT5SED2_9MICO</name>
<accession>A0ABT5SED2</accession>
<dbReference type="Proteomes" id="UP001218170">
    <property type="component" value="Unassembled WGS sequence"/>
</dbReference>
<gene>
    <name evidence="3" type="ORF">PUW80_02015</name>
</gene>
<evidence type="ECO:0000256" key="1">
    <source>
        <dbReference type="SAM" id="MobiDB-lite"/>
    </source>
</evidence>